<sequence>MRITKHFKNFLTAIFIAVYAFAVSPAEYLHHHFLHSQNAGNSLQHSKENGKIFKKAFSSCDTKCPVCHHKLWGEGGIGKIDTAAFSLTKITGKIFSSPGFLFSNTLFSLADRGPPVYDNF</sequence>
<proteinExistence type="predicted"/>
<evidence type="ECO:0000313" key="1">
    <source>
        <dbReference type="EMBL" id="AZA49847.1"/>
    </source>
</evidence>
<dbReference type="KEGG" id="ccau:EG346_17425"/>
<organism evidence="1 2">
    <name type="scientific">Chryseobacterium carnipullorum</name>
    <dbReference type="NCBI Taxonomy" id="1124835"/>
    <lineage>
        <taxon>Bacteria</taxon>
        <taxon>Pseudomonadati</taxon>
        <taxon>Bacteroidota</taxon>
        <taxon>Flavobacteriia</taxon>
        <taxon>Flavobacteriales</taxon>
        <taxon>Weeksellaceae</taxon>
        <taxon>Chryseobacterium group</taxon>
        <taxon>Chryseobacterium</taxon>
    </lineage>
</organism>
<evidence type="ECO:0000313" key="2">
    <source>
        <dbReference type="Proteomes" id="UP000273270"/>
    </source>
</evidence>
<gene>
    <name evidence="1" type="ORF">EG346_17425</name>
</gene>
<dbReference type="RefSeq" id="WP_123880372.1">
    <property type="nucleotide sequence ID" value="NZ_CP033920.1"/>
</dbReference>
<dbReference type="AlphaFoldDB" id="A0A3G6M4P8"/>
<dbReference type="EMBL" id="CP033920">
    <property type="protein sequence ID" value="AZA49847.1"/>
    <property type="molecule type" value="Genomic_DNA"/>
</dbReference>
<keyword evidence="2" id="KW-1185">Reference proteome</keyword>
<accession>A0A3G6M4P8</accession>
<dbReference type="Proteomes" id="UP000273270">
    <property type="component" value="Chromosome"/>
</dbReference>
<dbReference type="OrthoDB" id="1255818at2"/>
<reference evidence="2" key="1">
    <citation type="submission" date="2018-11" db="EMBL/GenBank/DDBJ databases">
        <title>Proposal to divide the Flavobacteriaceae and reorganize its genera based on Amino Acid Identity values calculated from whole genome sequences.</title>
        <authorList>
            <person name="Nicholson A.C."/>
            <person name="Gulvik C.A."/>
            <person name="Whitney A.M."/>
            <person name="Humrighouse B.W."/>
            <person name="Bell M."/>
            <person name="Holmes B."/>
            <person name="Steigerwalt A.G."/>
            <person name="Villarma A."/>
            <person name="Sheth M."/>
            <person name="Batra D."/>
            <person name="Pryor J."/>
            <person name="Bernardet J.-F."/>
            <person name="Hugo C."/>
            <person name="Kampfer P."/>
            <person name="Newman J."/>
            <person name="McQuiston J.R."/>
        </authorList>
    </citation>
    <scope>NUCLEOTIDE SEQUENCE [LARGE SCALE GENOMIC DNA]</scope>
    <source>
        <strain evidence="2">G0188</strain>
    </source>
</reference>
<name>A0A3G6M4P8_CHRCU</name>
<protein>
    <submittedName>
        <fullName evidence="1">Uncharacterized protein</fullName>
    </submittedName>
</protein>